<evidence type="ECO:0000256" key="2">
    <source>
        <dbReference type="SAM" id="SignalP"/>
    </source>
</evidence>
<dbReference type="AlphaFoldDB" id="A0AAV7MIK9"/>
<evidence type="ECO:0008006" key="5">
    <source>
        <dbReference type="Google" id="ProtNLM"/>
    </source>
</evidence>
<accession>A0AAV7MIK9</accession>
<feature type="chain" id="PRO_5043630758" description="Secreted protein" evidence="2">
    <location>
        <begin position="23"/>
        <end position="68"/>
    </location>
</feature>
<proteinExistence type="predicted"/>
<feature type="signal peptide" evidence="2">
    <location>
        <begin position="1"/>
        <end position="22"/>
    </location>
</feature>
<reference evidence="3" key="1">
    <citation type="journal article" date="2022" name="bioRxiv">
        <title>Sequencing and chromosome-scale assembly of the giantPleurodeles waltlgenome.</title>
        <authorList>
            <person name="Brown T."/>
            <person name="Elewa A."/>
            <person name="Iarovenko S."/>
            <person name="Subramanian E."/>
            <person name="Araus A.J."/>
            <person name="Petzold A."/>
            <person name="Susuki M."/>
            <person name="Suzuki K.-i.T."/>
            <person name="Hayashi T."/>
            <person name="Toyoda A."/>
            <person name="Oliveira C."/>
            <person name="Osipova E."/>
            <person name="Leigh N.D."/>
            <person name="Simon A."/>
            <person name="Yun M.H."/>
        </authorList>
    </citation>
    <scope>NUCLEOTIDE SEQUENCE</scope>
    <source>
        <strain evidence="3">20211129_DDA</strain>
        <tissue evidence="3">Liver</tissue>
    </source>
</reference>
<gene>
    <name evidence="3" type="ORF">NDU88_001027</name>
</gene>
<comment type="caution">
    <text evidence="3">The sequence shown here is derived from an EMBL/GenBank/DDBJ whole genome shotgun (WGS) entry which is preliminary data.</text>
</comment>
<evidence type="ECO:0000313" key="4">
    <source>
        <dbReference type="Proteomes" id="UP001066276"/>
    </source>
</evidence>
<dbReference type="EMBL" id="JANPWB010000013">
    <property type="protein sequence ID" value="KAJ1103606.1"/>
    <property type="molecule type" value="Genomic_DNA"/>
</dbReference>
<keyword evidence="4" id="KW-1185">Reference proteome</keyword>
<keyword evidence="2" id="KW-0732">Signal</keyword>
<feature type="region of interest" description="Disordered" evidence="1">
    <location>
        <begin position="27"/>
        <end position="68"/>
    </location>
</feature>
<evidence type="ECO:0000256" key="1">
    <source>
        <dbReference type="SAM" id="MobiDB-lite"/>
    </source>
</evidence>
<protein>
    <recommendedName>
        <fullName evidence="5">Secreted protein</fullName>
    </recommendedName>
</protein>
<evidence type="ECO:0000313" key="3">
    <source>
        <dbReference type="EMBL" id="KAJ1103606.1"/>
    </source>
</evidence>
<name>A0AAV7MIK9_PLEWA</name>
<dbReference type="Proteomes" id="UP001066276">
    <property type="component" value="Chromosome 9"/>
</dbReference>
<organism evidence="3 4">
    <name type="scientific">Pleurodeles waltl</name>
    <name type="common">Iberian ribbed newt</name>
    <dbReference type="NCBI Taxonomy" id="8319"/>
    <lineage>
        <taxon>Eukaryota</taxon>
        <taxon>Metazoa</taxon>
        <taxon>Chordata</taxon>
        <taxon>Craniata</taxon>
        <taxon>Vertebrata</taxon>
        <taxon>Euteleostomi</taxon>
        <taxon>Amphibia</taxon>
        <taxon>Batrachia</taxon>
        <taxon>Caudata</taxon>
        <taxon>Salamandroidea</taxon>
        <taxon>Salamandridae</taxon>
        <taxon>Pleurodelinae</taxon>
        <taxon>Pleurodeles</taxon>
    </lineage>
</organism>
<sequence length="68" mass="7780">MQRNRWIAVALLLCDPVPLSVPRRWRKRQARRSALGAQFTQRHRALSSTANSRSEKEPRASGKKPQTA</sequence>